<reference evidence="1 2" key="1">
    <citation type="submission" date="2017-07" db="EMBL/GenBank/DDBJ databases">
        <title>Draft Genome Sequences of Select Purple Nonsulfur Bacteria.</title>
        <authorList>
            <person name="Lasarre B."/>
            <person name="Mckinlay J.B."/>
        </authorList>
    </citation>
    <scope>NUCLEOTIDE SEQUENCE [LARGE SCALE GENOMIC DNA]</scope>
    <source>
        <strain evidence="1 2">DSM 5909</strain>
    </source>
</reference>
<protein>
    <submittedName>
        <fullName evidence="1">Uncharacterized protein</fullName>
    </submittedName>
</protein>
<dbReference type="Proteomes" id="UP000249130">
    <property type="component" value="Unassembled WGS sequence"/>
</dbReference>
<dbReference type="AlphaFoldDB" id="A0A327KCM8"/>
<keyword evidence="2" id="KW-1185">Reference proteome</keyword>
<sequence>DTEFGGAFDAGALPYPQGALGEGSWELESTALRELRAKIMGNHPTLQEVYGAPLYGIKTGLNAAFVIDRATRDRLVAADPRSEKLLRPWLEGKDMR</sequence>
<dbReference type="EMBL" id="NPEX01000742">
    <property type="protein sequence ID" value="RAI33048.1"/>
    <property type="molecule type" value="Genomic_DNA"/>
</dbReference>
<evidence type="ECO:0000313" key="2">
    <source>
        <dbReference type="Proteomes" id="UP000249130"/>
    </source>
</evidence>
<evidence type="ECO:0000313" key="1">
    <source>
        <dbReference type="EMBL" id="RAI33048.1"/>
    </source>
</evidence>
<feature type="non-terminal residue" evidence="1">
    <location>
        <position position="96"/>
    </location>
</feature>
<organism evidence="1 2">
    <name type="scientific">Rhodoplanes roseus</name>
    <dbReference type="NCBI Taxonomy" id="29409"/>
    <lineage>
        <taxon>Bacteria</taxon>
        <taxon>Pseudomonadati</taxon>
        <taxon>Pseudomonadota</taxon>
        <taxon>Alphaproteobacteria</taxon>
        <taxon>Hyphomicrobiales</taxon>
        <taxon>Nitrobacteraceae</taxon>
        <taxon>Rhodoplanes</taxon>
    </lineage>
</organism>
<proteinExistence type="predicted"/>
<feature type="non-terminal residue" evidence="1">
    <location>
        <position position="1"/>
    </location>
</feature>
<comment type="caution">
    <text evidence="1">The sequence shown here is derived from an EMBL/GenBank/DDBJ whole genome shotgun (WGS) entry which is preliminary data.</text>
</comment>
<gene>
    <name evidence="1" type="ORF">CH341_31950</name>
</gene>
<accession>A0A327KCM8</accession>
<name>A0A327KCM8_9BRAD</name>